<dbReference type="InterPro" id="IPR009960">
    <property type="entry name" value="Fruit_body_lectin_fun"/>
</dbReference>
<accession>A0A6A6T7C6</accession>
<proteinExistence type="predicted"/>
<dbReference type="Gene3D" id="2.60.270.20">
    <property type="entry name" value="Cytolysin/lectin"/>
    <property type="match status" value="1"/>
</dbReference>
<evidence type="ECO:0000313" key="2">
    <source>
        <dbReference type="Proteomes" id="UP000799324"/>
    </source>
</evidence>
<dbReference type="SUPFAM" id="SSF63724">
    <property type="entry name" value="Cytolysin/lectin"/>
    <property type="match status" value="1"/>
</dbReference>
<protein>
    <submittedName>
        <fullName evidence="1">Uncharacterized protein</fullName>
    </submittedName>
</protein>
<dbReference type="OrthoDB" id="4791458at2759"/>
<evidence type="ECO:0000313" key="1">
    <source>
        <dbReference type="EMBL" id="KAF2655121.1"/>
    </source>
</evidence>
<dbReference type="Proteomes" id="UP000799324">
    <property type="component" value="Unassembled WGS sequence"/>
</dbReference>
<organism evidence="1 2">
    <name type="scientific">Lophiostoma macrostomum CBS 122681</name>
    <dbReference type="NCBI Taxonomy" id="1314788"/>
    <lineage>
        <taxon>Eukaryota</taxon>
        <taxon>Fungi</taxon>
        <taxon>Dikarya</taxon>
        <taxon>Ascomycota</taxon>
        <taxon>Pezizomycotina</taxon>
        <taxon>Dothideomycetes</taxon>
        <taxon>Pleosporomycetidae</taxon>
        <taxon>Pleosporales</taxon>
        <taxon>Lophiostomataceae</taxon>
        <taxon>Lophiostoma</taxon>
    </lineage>
</organism>
<name>A0A6A6T7C6_9PLEO</name>
<sequence length="167" mass="18995">MSLIYGEGKQKASIRLRKEITESLMDGLPALTLRWKYDGSPASQTRETLFCQSAIKLNVARKSYGTVDVGNRGAWDGHEGSYLLSMDDSGTSGMLRFNSSSGEMFCLVVGFRRWCDIVVDLDDDDTAEKIHPTYHAKPISEATYRYYKNHERGYDTKDHQLLRKGWL</sequence>
<dbReference type="InterPro" id="IPR015926">
    <property type="entry name" value="Cytolysin/lectin"/>
</dbReference>
<keyword evidence="2" id="KW-1185">Reference proteome</keyword>
<dbReference type="Pfam" id="PF07367">
    <property type="entry name" value="FB_lectin"/>
    <property type="match status" value="1"/>
</dbReference>
<dbReference type="AlphaFoldDB" id="A0A6A6T7C6"/>
<dbReference type="EMBL" id="MU004353">
    <property type="protein sequence ID" value="KAF2655121.1"/>
    <property type="molecule type" value="Genomic_DNA"/>
</dbReference>
<reference evidence="1" key="1">
    <citation type="journal article" date="2020" name="Stud. Mycol.">
        <title>101 Dothideomycetes genomes: a test case for predicting lifestyles and emergence of pathogens.</title>
        <authorList>
            <person name="Haridas S."/>
            <person name="Albert R."/>
            <person name="Binder M."/>
            <person name="Bloem J."/>
            <person name="Labutti K."/>
            <person name="Salamov A."/>
            <person name="Andreopoulos B."/>
            <person name="Baker S."/>
            <person name="Barry K."/>
            <person name="Bills G."/>
            <person name="Bluhm B."/>
            <person name="Cannon C."/>
            <person name="Castanera R."/>
            <person name="Culley D."/>
            <person name="Daum C."/>
            <person name="Ezra D."/>
            <person name="Gonzalez J."/>
            <person name="Henrissat B."/>
            <person name="Kuo A."/>
            <person name="Liang C."/>
            <person name="Lipzen A."/>
            <person name="Lutzoni F."/>
            <person name="Magnuson J."/>
            <person name="Mondo S."/>
            <person name="Nolan M."/>
            <person name="Ohm R."/>
            <person name="Pangilinan J."/>
            <person name="Park H.-J."/>
            <person name="Ramirez L."/>
            <person name="Alfaro M."/>
            <person name="Sun H."/>
            <person name="Tritt A."/>
            <person name="Yoshinaga Y."/>
            <person name="Zwiers L.-H."/>
            <person name="Turgeon B."/>
            <person name="Goodwin S."/>
            <person name="Spatafora J."/>
            <person name="Crous P."/>
            <person name="Grigoriev I."/>
        </authorList>
    </citation>
    <scope>NUCLEOTIDE SEQUENCE</scope>
    <source>
        <strain evidence="1">CBS 122681</strain>
    </source>
</reference>
<gene>
    <name evidence="1" type="ORF">K491DRAFT_436777</name>
</gene>